<evidence type="ECO:0000256" key="3">
    <source>
        <dbReference type="ARBA" id="ARBA00023002"/>
    </source>
</evidence>
<dbReference type="InterPro" id="IPR022694">
    <property type="entry name" value="3-OHacyl-CoA_DH"/>
</dbReference>
<dbReference type="InterPro" id="IPR006176">
    <property type="entry name" value="3-OHacyl-CoA_DH_NAD-bd"/>
</dbReference>
<sequence length="315" mass="35513">MRGRENYSQSHPKREKTYEERIYRIMAIKKVGVIGAGTMGQGIAEMLASKGLDVYVIESSEERLTYGMQMIELNLDKQIEKWALTQAEKKLILNRIHTCTSYEDLTSCELVIESITEDLESKKQVIKKLDEICDDNVIIASNTSTLSLTELASVTVHPERVIGLHFIYPVSKIDLVEIVRGLKTSDATFDATKEFVDEVIQKKGIMVFESPGFVTTRLICLFINEALHVLEEGVASAEDIDNAMRIGYSFQSGPFEMADRFGLDSVLAALDRMFREYGELKYRPSIVLKKMVRGGHLGVKSGVGFFKYDKDGDRI</sequence>
<evidence type="ECO:0000313" key="6">
    <source>
        <dbReference type="EMBL" id="GMK46173.1"/>
    </source>
</evidence>
<dbReference type="InterPro" id="IPR036291">
    <property type="entry name" value="NAD(P)-bd_dom_sf"/>
</dbReference>
<dbReference type="Gene3D" id="1.10.1040.10">
    <property type="entry name" value="N-(1-d-carboxylethyl)-l-norvaline Dehydrogenase, domain 2"/>
    <property type="match status" value="1"/>
</dbReference>
<evidence type="ECO:0000256" key="2">
    <source>
        <dbReference type="ARBA" id="ARBA00009463"/>
    </source>
</evidence>
<keyword evidence="3" id="KW-0560">Oxidoreductase</keyword>
<dbReference type="Pfam" id="PF00725">
    <property type="entry name" value="3HCDH"/>
    <property type="match status" value="1"/>
</dbReference>
<evidence type="ECO:0000259" key="5">
    <source>
        <dbReference type="Pfam" id="PF02737"/>
    </source>
</evidence>
<dbReference type="SUPFAM" id="SSF51735">
    <property type="entry name" value="NAD(P)-binding Rossmann-fold domains"/>
    <property type="match status" value="1"/>
</dbReference>
<dbReference type="Pfam" id="PF02737">
    <property type="entry name" value="3HCDH_N"/>
    <property type="match status" value="1"/>
</dbReference>
<comment type="caution">
    <text evidence="6">The sequence shown here is derived from an EMBL/GenBank/DDBJ whole genome shotgun (WGS) entry which is preliminary data.</text>
</comment>
<gene>
    <name evidence="6" type="primary">hbd</name>
    <name evidence="6" type="ORF">PghCCS26_33020</name>
</gene>
<dbReference type="EMBL" id="BTCL01000011">
    <property type="protein sequence ID" value="GMK46173.1"/>
    <property type="molecule type" value="Genomic_DNA"/>
</dbReference>
<evidence type="ECO:0000313" key="7">
    <source>
        <dbReference type="Proteomes" id="UP001285921"/>
    </source>
</evidence>
<accession>A0ABQ6NN04</accession>
<dbReference type="Gene3D" id="3.40.50.720">
    <property type="entry name" value="NAD(P)-binding Rossmann-like Domain"/>
    <property type="match status" value="1"/>
</dbReference>
<evidence type="ECO:0000259" key="4">
    <source>
        <dbReference type="Pfam" id="PF00725"/>
    </source>
</evidence>
<comment type="similarity">
    <text evidence="2">Belongs to the 3-hydroxyacyl-CoA dehydrogenase family.</text>
</comment>
<dbReference type="InterPro" id="IPR013328">
    <property type="entry name" value="6PGD_dom2"/>
</dbReference>
<protein>
    <submittedName>
        <fullName evidence="6">3-hydroxybutyryl-CoA dehydrogenase</fullName>
    </submittedName>
</protein>
<dbReference type="InterPro" id="IPR006108">
    <property type="entry name" value="3HC_DH_C"/>
</dbReference>
<dbReference type="PANTHER" id="PTHR48075">
    <property type="entry name" value="3-HYDROXYACYL-COA DEHYDROGENASE FAMILY PROTEIN"/>
    <property type="match status" value="1"/>
</dbReference>
<feature type="domain" description="3-hydroxyacyl-CoA dehydrogenase NAD binding" evidence="5">
    <location>
        <begin position="30"/>
        <end position="207"/>
    </location>
</feature>
<dbReference type="PANTHER" id="PTHR48075:SF5">
    <property type="entry name" value="3-HYDROXYBUTYRYL-COA DEHYDROGENASE"/>
    <property type="match status" value="1"/>
</dbReference>
<keyword evidence="7" id="KW-1185">Reference proteome</keyword>
<dbReference type="InterPro" id="IPR008927">
    <property type="entry name" value="6-PGluconate_DH-like_C_sf"/>
</dbReference>
<feature type="domain" description="3-hydroxyacyl-CoA dehydrogenase C-terminal" evidence="4">
    <location>
        <begin position="212"/>
        <end position="308"/>
    </location>
</feature>
<reference evidence="6 7" key="1">
    <citation type="submission" date="2023-05" db="EMBL/GenBank/DDBJ databases">
        <title>Draft genome of Paenibacillus sp. CCS26.</title>
        <authorList>
            <person name="Akita H."/>
            <person name="Shinto Y."/>
            <person name="Kimura Z."/>
        </authorList>
    </citation>
    <scope>NUCLEOTIDE SEQUENCE [LARGE SCALE GENOMIC DNA]</scope>
    <source>
        <strain evidence="6 7">CCS26</strain>
    </source>
</reference>
<dbReference type="PIRSF" id="PIRSF000105">
    <property type="entry name" value="HCDH"/>
    <property type="match status" value="1"/>
</dbReference>
<dbReference type="SUPFAM" id="SSF48179">
    <property type="entry name" value="6-phosphogluconate dehydrogenase C-terminal domain-like"/>
    <property type="match status" value="1"/>
</dbReference>
<evidence type="ECO:0000256" key="1">
    <source>
        <dbReference type="ARBA" id="ARBA00005086"/>
    </source>
</evidence>
<comment type="pathway">
    <text evidence="1">Lipid metabolism; butanoate metabolism.</text>
</comment>
<dbReference type="Proteomes" id="UP001285921">
    <property type="component" value="Unassembled WGS sequence"/>
</dbReference>
<proteinExistence type="inferred from homology"/>
<name>A0ABQ6NN04_9BACL</name>
<organism evidence="6 7">
    <name type="scientific">Paenibacillus glycanilyticus</name>
    <dbReference type="NCBI Taxonomy" id="126569"/>
    <lineage>
        <taxon>Bacteria</taxon>
        <taxon>Bacillati</taxon>
        <taxon>Bacillota</taxon>
        <taxon>Bacilli</taxon>
        <taxon>Bacillales</taxon>
        <taxon>Paenibacillaceae</taxon>
        <taxon>Paenibacillus</taxon>
    </lineage>
</organism>